<organism evidence="2 3">
    <name type="scientific">Candidatus Limadaptatus stercorigallinarum</name>
    <dbReference type="NCBI Taxonomy" id="2840845"/>
    <lineage>
        <taxon>Bacteria</taxon>
        <taxon>Bacillati</taxon>
        <taxon>Bacillota</taxon>
        <taxon>Clostridia</taxon>
        <taxon>Eubacteriales</taxon>
        <taxon>Candidatus Limadaptatus</taxon>
    </lineage>
</organism>
<feature type="chain" id="PRO_5038580132" description="SsuA/THI5-like domain-containing protein" evidence="1">
    <location>
        <begin position="23"/>
        <end position="351"/>
    </location>
</feature>
<gene>
    <name evidence="2" type="ORF">IAD51_04845</name>
</gene>
<feature type="signal peptide" evidence="1">
    <location>
        <begin position="1"/>
        <end position="22"/>
    </location>
</feature>
<dbReference type="EMBL" id="DVMN01000088">
    <property type="protein sequence ID" value="HIU21541.1"/>
    <property type="molecule type" value="Genomic_DNA"/>
</dbReference>
<comment type="caution">
    <text evidence="2">The sequence shown here is derived from an EMBL/GenBank/DDBJ whole genome shotgun (WGS) entry which is preliminary data.</text>
</comment>
<protein>
    <recommendedName>
        <fullName evidence="4">SsuA/THI5-like domain-containing protein</fullName>
    </recommendedName>
</protein>
<reference evidence="2" key="1">
    <citation type="submission" date="2020-10" db="EMBL/GenBank/DDBJ databases">
        <authorList>
            <person name="Gilroy R."/>
        </authorList>
    </citation>
    <scope>NUCLEOTIDE SEQUENCE</scope>
    <source>
        <strain evidence="2">1063</strain>
    </source>
</reference>
<dbReference type="AlphaFoldDB" id="A0A9D1HRX8"/>
<evidence type="ECO:0000256" key="1">
    <source>
        <dbReference type="SAM" id="SignalP"/>
    </source>
</evidence>
<proteinExistence type="predicted"/>
<dbReference type="Gene3D" id="3.40.190.10">
    <property type="entry name" value="Periplasmic binding protein-like II"/>
    <property type="match status" value="2"/>
</dbReference>
<dbReference type="PROSITE" id="PS51257">
    <property type="entry name" value="PROKAR_LIPOPROTEIN"/>
    <property type="match status" value="1"/>
</dbReference>
<reference evidence="2" key="2">
    <citation type="journal article" date="2021" name="PeerJ">
        <title>Extensive microbial diversity within the chicken gut microbiome revealed by metagenomics and culture.</title>
        <authorList>
            <person name="Gilroy R."/>
            <person name="Ravi A."/>
            <person name="Getino M."/>
            <person name="Pursley I."/>
            <person name="Horton D.L."/>
            <person name="Alikhan N.F."/>
            <person name="Baker D."/>
            <person name="Gharbi K."/>
            <person name="Hall N."/>
            <person name="Watson M."/>
            <person name="Adriaenssens E.M."/>
            <person name="Foster-Nyarko E."/>
            <person name="Jarju S."/>
            <person name="Secka A."/>
            <person name="Antonio M."/>
            <person name="Oren A."/>
            <person name="Chaudhuri R.R."/>
            <person name="La Ragione R."/>
            <person name="Hildebrand F."/>
            <person name="Pallen M.J."/>
        </authorList>
    </citation>
    <scope>NUCLEOTIDE SEQUENCE</scope>
    <source>
        <strain evidence="2">1063</strain>
    </source>
</reference>
<evidence type="ECO:0008006" key="4">
    <source>
        <dbReference type="Google" id="ProtNLM"/>
    </source>
</evidence>
<accession>A0A9D1HRX8</accession>
<name>A0A9D1HRX8_9FIRM</name>
<evidence type="ECO:0000313" key="3">
    <source>
        <dbReference type="Proteomes" id="UP000824088"/>
    </source>
</evidence>
<evidence type="ECO:0000313" key="2">
    <source>
        <dbReference type="EMBL" id="HIU21541.1"/>
    </source>
</evidence>
<dbReference type="Proteomes" id="UP000824088">
    <property type="component" value="Unassembled WGS sequence"/>
</dbReference>
<sequence length="351" mass="36562">MKKLFMGTMALAMSAATLVAFAACTPENDDTGEDGAPDPPVYTVYAPDGAPALALANAIDKSTDGSFEFHIVASNTIAAQVTGDMPAADFCVLPVNAAANLLGTGETYQMLGTVTNGNMYFLTTGDNVELTTDNLDVLIGKTVGVVQLSNVPGLTFQTVLKANNLDYQILSSEVLPSDDMVNLQGIQDASSGVTSAGGCDYYLCPEPAASAKVKGTASSPDPLKPAGSLQELYGEGTGYPQAVLVAKTSVIGHSYGAAMVEDMIGYMEGSAQFLAEADAADVVALLEDKYTEGMTPSLNANNLTSAVIANCSVRFTPAQECKERVNAFLAELIEISPKFTSAVSDAFYYQP</sequence>
<keyword evidence="1" id="KW-0732">Signal</keyword>